<keyword evidence="3" id="KW-1185">Reference proteome</keyword>
<dbReference type="EMBL" id="CANTUO010000001">
    <property type="protein sequence ID" value="CAI5755960.1"/>
    <property type="molecule type" value="Genomic_DNA"/>
</dbReference>
<feature type="domain" description="Myb/SANT-like" evidence="1">
    <location>
        <begin position="67"/>
        <end position="148"/>
    </location>
</feature>
<comment type="caution">
    <text evidence="2">The sequence shown here is derived from an EMBL/GenBank/DDBJ whole genome shotgun (WGS) entry which is preliminary data.</text>
</comment>
<dbReference type="AlphaFoldDB" id="A0A9W4TRX5"/>
<accession>A0A9W4TRX5</accession>
<evidence type="ECO:0000313" key="3">
    <source>
        <dbReference type="Proteomes" id="UP001152885"/>
    </source>
</evidence>
<evidence type="ECO:0000259" key="1">
    <source>
        <dbReference type="Pfam" id="PF12776"/>
    </source>
</evidence>
<dbReference type="Pfam" id="PF12776">
    <property type="entry name" value="Myb_DNA-bind_3"/>
    <property type="match status" value="1"/>
</dbReference>
<name>A0A9W4TRX5_9ASCO</name>
<proteinExistence type="predicted"/>
<evidence type="ECO:0000313" key="2">
    <source>
        <dbReference type="EMBL" id="CAI5755960.1"/>
    </source>
</evidence>
<organism evidence="2 3">
    <name type="scientific">Candida verbasci</name>
    <dbReference type="NCBI Taxonomy" id="1227364"/>
    <lineage>
        <taxon>Eukaryota</taxon>
        <taxon>Fungi</taxon>
        <taxon>Dikarya</taxon>
        <taxon>Ascomycota</taxon>
        <taxon>Saccharomycotina</taxon>
        <taxon>Pichiomycetes</taxon>
        <taxon>Debaryomycetaceae</taxon>
        <taxon>Candida/Lodderomyces clade</taxon>
        <taxon>Candida</taxon>
    </lineage>
</organism>
<gene>
    <name evidence="2" type="ORF">CANVERA_P0477</name>
</gene>
<protein>
    <recommendedName>
        <fullName evidence="1">Myb/SANT-like domain-containing protein</fullName>
    </recommendedName>
</protein>
<dbReference type="OrthoDB" id="4024958at2759"/>
<reference evidence="2" key="1">
    <citation type="submission" date="2022-12" db="EMBL/GenBank/DDBJ databases">
        <authorList>
            <person name="Brejova B."/>
        </authorList>
    </citation>
    <scope>NUCLEOTIDE SEQUENCE</scope>
</reference>
<sequence>MSNNNNNNNNSNSSTHSLITNSNHLILQESNRKQFQLQLHPLHQSQSPPAVDLTKYDLKSKESKYKRWTPRMDQYLIKLLSDVVHSFPQGSDIHMSKKSWNFVCNQLRNVNPETVYSTYTKYSCQQHLINVIQYRYKIWYKLMKHSKFINSSKLQDLEYSYKWNPKIGRFQIIDLSTNLLIIDERLIKTILYSESLNLPPLKKNKSQLIINDFFLSDNLKYMSVYHNEILPLLIKMDTRYLEDIGDEIYSEIPKFSYPEANKEYGIKNIITKKRKRKEMSDLEEFNKLLNNGVILTENENENEDEEEELDPMLKNGNNNNVLAEASLAAINSPNVIKNGIPIYIKDKAWFNKLISLYNLNLLNSNEVLIICQGVRDNKIPLFMLNILDHDYYLGSNKANNDDLSNEEIMKRIKEFMLPMVYNQ</sequence>
<dbReference type="Proteomes" id="UP001152885">
    <property type="component" value="Unassembled WGS sequence"/>
</dbReference>
<dbReference type="InterPro" id="IPR024752">
    <property type="entry name" value="Myb/SANT-like_dom"/>
</dbReference>